<evidence type="ECO:0000313" key="18">
    <source>
        <dbReference type="Proteomes" id="UP000639772"/>
    </source>
</evidence>
<feature type="domain" description="RanBP2-type" evidence="14">
    <location>
        <begin position="51"/>
        <end position="70"/>
    </location>
</feature>
<dbReference type="EMBL" id="JADCNM010000001">
    <property type="protein sequence ID" value="KAG0501430.1"/>
    <property type="molecule type" value="Genomic_DNA"/>
</dbReference>
<keyword evidence="9" id="KW-0862">Zinc</keyword>
<dbReference type="GO" id="GO:0070260">
    <property type="term" value="F:5'-tyrosyl-DNA phosphodiesterase activity"/>
    <property type="evidence" value="ECO:0007669"/>
    <property type="project" value="TreeGrafter"/>
</dbReference>
<comment type="cofactor">
    <cofactor evidence="1">
        <name>Mn(2+)</name>
        <dbReference type="ChEBI" id="CHEBI:29035"/>
    </cofactor>
</comment>
<dbReference type="GO" id="GO:0008270">
    <property type="term" value="F:zinc ion binding"/>
    <property type="evidence" value="ECO:0007669"/>
    <property type="project" value="UniProtKB-KW"/>
</dbReference>
<keyword evidence="8" id="KW-0378">Hydrolase</keyword>
<dbReference type="InterPro" id="IPR051547">
    <property type="entry name" value="TDP2-like"/>
</dbReference>
<dbReference type="CDD" id="cd09080">
    <property type="entry name" value="TDP2"/>
    <property type="match status" value="1"/>
</dbReference>
<keyword evidence="12" id="KW-0539">Nucleus</keyword>
<feature type="region of interest" description="Disordered" evidence="13">
    <location>
        <begin position="111"/>
        <end position="137"/>
    </location>
</feature>
<evidence type="ECO:0000256" key="10">
    <source>
        <dbReference type="ARBA" id="ARBA00022842"/>
    </source>
</evidence>
<evidence type="ECO:0000256" key="9">
    <source>
        <dbReference type="ARBA" id="ARBA00022833"/>
    </source>
</evidence>
<keyword evidence="11" id="KW-0234">DNA repair</keyword>
<organism evidence="15 17">
    <name type="scientific">Vanilla planifolia</name>
    <name type="common">Vanilla</name>
    <dbReference type="NCBI Taxonomy" id="51239"/>
    <lineage>
        <taxon>Eukaryota</taxon>
        <taxon>Viridiplantae</taxon>
        <taxon>Streptophyta</taxon>
        <taxon>Embryophyta</taxon>
        <taxon>Tracheophyta</taxon>
        <taxon>Spermatophyta</taxon>
        <taxon>Magnoliopsida</taxon>
        <taxon>Liliopsida</taxon>
        <taxon>Asparagales</taxon>
        <taxon>Orchidaceae</taxon>
        <taxon>Vanilloideae</taxon>
        <taxon>Vanilleae</taxon>
        <taxon>Vanilla</taxon>
    </lineage>
</organism>
<dbReference type="OrthoDB" id="9975959at2759"/>
<reference evidence="17 18" key="1">
    <citation type="journal article" date="2020" name="Nat. Food">
        <title>A phased Vanilla planifolia genome enables genetic improvement of flavour and production.</title>
        <authorList>
            <person name="Hasing T."/>
            <person name="Tang H."/>
            <person name="Brym M."/>
            <person name="Khazi F."/>
            <person name="Huang T."/>
            <person name="Chambers A.H."/>
        </authorList>
    </citation>
    <scope>NUCLEOTIDE SEQUENCE [LARGE SCALE GENOMIC DNA]</scope>
    <source>
        <tissue evidence="15">Leaf</tissue>
    </source>
</reference>
<evidence type="ECO:0000256" key="5">
    <source>
        <dbReference type="ARBA" id="ARBA00022723"/>
    </source>
</evidence>
<evidence type="ECO:0000313" key="17">
    <source>
        <dbReference type="Proteomes" id="UP000636800"/>
    </source>
</evidence>
<dbReference type="Proteomes" id="UP000636800">
    <property type="component" value="Chromosome 1"/>
</dbReference>
<dbReference type="SMART" id="SM00547">
    <property type="entry name" value="ZnF_RBZ"/>
    <property type="match status" value="2"/>
</dbReference>
<dbReference type="GO" id="GO:0003697">
    <property type="term" value="F:single-stranded DNA binding"/>
    <property type="evidence" value="ECO:0007669"/>
    <property type="project" value="TreeGrafter"/>
</dbReference>
<dbReference type="PANTHER" id="PTHR15822">
    <property type="entry name" value="TRAF AND TNF RECEPTOR-ASSOCIATED PROTEIN"/>
    <property type="match status" value="1"/>
</dbReference>
<evidence type="ECO:0000256" key="7">
    <source>
        <dbReference type="ARBA" id="ARBA00022771"/>
    </source>
</evidence>
<evidence type="ECO:0000313" key="16">
    <source>
        <dbReference type="EMBL" id="KAG0501430.1"/>
    </source>
</evidence>
<comment type="caution">
    <text evidence="15">The sequence shown here is derived from an EMBL/GenBank/DDBJ whole genome shotgun (WGS) entry which is preliminary data.</text>
</comment>
<evidence type="ECO:0000256" key="4">
    <source>
        <dbReference type="ARBA" id="ARBA00022722"/>
    </source>
</evidence>
<evidence type="ECO:0000256" key="6">
    <source>
        <dbReference type="ARBA" id="ARBA00022763"/>
    </source>
</evidence>
<evidence type="ECO:0000256" key="2">
    <source>
        <dbReference type="ARBA" id="ARBA00001946"/>
    </source>
</evidence>
<evidence type="ECO:0000256" key="3">
    <source>
        <dbReference type="ARBA" id="ARBA00004322"/>
    </source>
</evidence>
<dbReference type="Gene3D" id="2.30.30.380">
    <property type="entry name" value="Zn-finger domain of Sec23/24"/>
    <property type="match status" value="1"/>
</dbReference>
<keyword evidence="6" id="KW-0227">DNA damage</keyword>
<comment type="cofactor">
    <cofactor evidence="2">
        <name>Mg(2+)</name>
        <dbReference type="ChEBI" id="CHEBI:18420"/>
    </cofactor>
</comment>
<accession>A0A835RYH2</accession>
<keyword evidence="7" id="KW-0863">Zinc-finger</keyword>
<name>A0A835RYH2_VANPL</name>
<dbReference type="SUPFAM" id="SSF90209">
    <property type="entry name" value="Ran binding protein zinc finger-like"/>
    <property type="match status" value="1"/>
</dbReference>
<evidence type="ECO:0000256" key="1">
    <source>
        <dbReference type="ARBA" id="ARBA00001936"/>
    </source>
</evidence>
<keyword evidence="4" id="KW-0540">Nuclease</keyword>
<dbReference type="Gene3D" id="4.10.1060.10">
    <property type="entry name" value="Zinc finger, RanBP2-type"/>
    <property type="match status" value="1"/>
</dbReference>
<evidence type="ECO:0000313" key="15">
    <source>
        <dbReference type="EMBL" id="KAG0496906.1"/>
    </source>
</evidence>
<dbReference type="InterPro" id="IPR005135">
    <property type="entry name" value="Endo/exonuclease/phosphatase"/>
</dbReference>
<dbReference type="GO" id="GO:0005737">
    <property type="term" value="C:cytoplasm"/>
    <property type="evidence" value="ECO:0007669"/>
    <property type="project" value="TreeGrafter"/>
</dbReference>
<evidence type="ECO:0000256" key="13">
    <source>
        <dbReference type="SAM" id="MobiDB-lite"/>
    </source>
</evidence>
<dbReference type="Pfam" id="PF03372">
    <property type="entry name" value="Exo_endo_phos"/>
    <property type="match status" value="1"/>
</dbReference>
<dbReference type="FunFam" id="3.60.10.10:FF:000058">
    <property type="entry name" value="Tyrosyl-DNA phosphodiesterase 2"/>
    <property type="match status" value="1"/>
</dbReference>
<dbReference type="InterPro" id="IPR001876">
    <property type="entry name" value="Znf_RanBP2"/>
</dbReference>
<comment type="subcellular location">
    <subcellularLocation>
        <location evidence="3">Nucleus</location>
        <location evidence="3">PML body</location>
    </subcellularLocation>
</comment>
<evidence type="ECO:0000259" key="14">
    <source>
        <dbReference type="PROSITE" id="PS01358"/>
    </source>
</evidence>
<evidence type="ECO:0000256" key="8">
    <source>
        <dbReference type="ARBA" id="ARBA00022801"/>
    </source>
</evidence>
<feature type="compositionally biased region" description="Basic and acidic residues" evidence="13">
    <location>
        <begin position="120"/>
        <end position="135"/>
    </location>
</feature>
<dbReference type="PROSITE" id="PS01358">
    <property type="entry name" value="ZF_RANBP2_1"/>
    <property type="match status" value="1"/>
</dbReference>
<evidence type="ECO:0000256" key="11">
    <source>
        <dbReference type="ARBA" id="ARBA00023204"/>
    </source>
</evidence>
<dbReference type="EMBL" id="JADCNL010000001">
    <property type="protein sequence ID" value="KAG0496906.1"/>
    <property type="molecule type" value="Genomic_DNA"/>
</dbReference>
<dbReference type="Gene3D" id="3.60.10.10">
    <property type="entry name" value="Endonuclease/exonuclease/phosphatase"/>
    <property type="match status" value="1"/>
</dbReference>
<gene>
    <name evidence="16" type="ORF">HPP92_001502</name>
    <name evidence="15" type="ORF">HPP92_001597</name>
</gene>
<protein>
    <recommendedName>
        <fullName evidence="14">RanBP2-type domain-containing protein</fullName>
    </recommendedName>
</protein>
<dbReference type="GO" id="GO:0004518">
    <property type="term" value="F:nuclease activity"/>
    <property type="evidence" value="ECO:0007669"/>
    <property type="project" value="UniProtKB-KW"/>
</dbReference>
<dbReference type="InterPro" id="IPR036443">
    <property type="entry name" value="Znf_RanBP2_sf"/>
</dbReference>
<dbReference type="Proteomes" id="UP000639772">
    <property type="component" value="Chromosome 1"/>
</dbReference>
<sequence>MSSSWSCSRCTFLNPPSQKLTCQICLSPSTATFKAAGCSSSSVSTHSAGRWTCLACTYMNPHGSMFCEVCDTRAAPFSRLLDSDLEKDDLTASDPSIGSVFLPLQRCGSKRPANGSVDSDDQHVEKLAKSDKNDPMELSGQLNVESCLDQKVLKILSYNVWFHEDLEVYKRMEALGELINQHRPDFICFQEVTANIYEIFQNSKWWKAYTCSLSPAMATERPYFCMQMSKLAVESFNCSPFTNSIMGRELCLANIKPKSCEALLVATTHLESPCPGPPKWDQMFSKERVSQAKESLAVLNDSPNVIFAGDMNWDDKLDGAFPLLDGWVDAWVVKRPGENGWTYDTKSNLMLSANRTLQKRLDRFLCKLKDFKIDNVEMIGTEPIPDLFYCKKKKLRNKLQELQLPVLPSDHYGLLLTMSSL</sequence>
<dbReference type="GO" id="GO:0006302">
    <property type="term" value="P:double-strand break repair"/>
    <property type="evidence" value="ECO:0007669"/>
    <property type="project" value="TreeGrafter"/>
</dbReference>
<dbReference type="AlphaFoldDB" id="A0A835RYH2"/>
<dbReference type="InterPro" id="IPR036691">
    <property type="entry name" value="Endo/exonu/phosph_ase_sf"/>
</dbReference>
<keyword evidence="5" id="KW-0479">Metal-binding</keyword>
<proteinExistence type="predicted"/>
<keyword evidence="17" id="KW-1185">Reference proteome</keyword>
<evidence type="ECO:0000256" key="12">
    <source>
        <dbReference type="ARBA" id="ARBA00023242"/>
    </source>
</evidence>
<dbReference type="SUPFAM" id="SSF56219">
    <property type="entry name" value="DNase I-like"/>
    <property type="match status" value="1"/>
</dbReference>
<keyword evidence="10" id="KW-0460">Magnesium</keyword>
<dbReference type="PANTHER" id="PTHR15822:SF4">
    <property type="entry name" value="TYROSYL-DNA PHOSPHODIESTERASE 2"/>
    <property type="match status" value="1"/>
</dbReference>